<name>A0A1Y2BBG1_9TREE</name>
<dbReference type="Gene3D" id="3.40.390.10">
    <property type="entry name" value="Collagenase (Catalytic Domain)"/>
    <property type="match status" value="2"/>
</dbReference>
<feature type="chain" id="PRO_5011988183" evidence="1">
    <location>
        <begin position="19"/>
        <end position="461"/>
    </location>
</feature>
<dbReference type="InterPro" id="IPR019026">
    <property type="entry name" value="Peptidase_M64_IgA"/>
</dbReference>
<evidence type="ECO:0000256" key="1">
    <source>
        <dbReference type="SAM" id="SignalP"/>
    </source>
</evidence>
<comment type="caution">
    <text evidence="2">The sequence shown here is derived from an EMBL/GenBank/DDBJ whole genome shotgun (WGS) entry which is preliminary data.</text>
</comment>
<dbReference type="InParanoid" id="A0A1Y2BBG1"/>
<protein>
    <submittedName>
        <fullName evidence="2">IgA peptidase M64-domain-containing protein</fullName>
    </submittedName>
</protein>
<evidence type="ECO:0000313" key="2">
    <source>
        <dbReference type="EMBL" id="ORY31425.1"/>
    </source>
</evidence>
<dbReference type="Pfam" id="PF09471">
    <property type="entry name" value="Peptidase_M64"/>
    <property type="match status" value="1"/>
</dbReference>
<proteinExistence type="predicted"/>
<dbReference type="InterPro" id="IPR024079">
    <property type="entry name" value="MetalloPept_cat_dom_sf"/>
</dbReference>
<gene>
    <name evidence="2" type="ORF">BCR39DRAFT_526641</name>
</gene>
<reference evidence="2 3" key="1">
    <citation type="submission" date="2016-07" db="EMBL/GenBank/DDBJ databases">
        <title>Pervasive Adenine N6-methylation of Active Genes in Fungi.</title>
        <authorList>
            <consortium name="DOE Joint Genome Institute"/>
            <person name="Mondo S.J."/>
            <person name="Dannebaum R.O."/>
            <person name="Kuo R.C."/>
            <person name="Labutti K."/>
            <person name="Haridas S."/>
            <person name="Kuo A."/>
            <person name="Salamov A."/>
            <person name="Ahrendt S.R."/>
            <person name="Lipzen A."/>
            <person name="Sullivan W."/>
            <person name="Andreopoulos W.B."/>
            <person name="Clum A."/>
            <person name="Lindquist E."/>
            <person name="Daum C."/>
            <person name="Ramamoorthy G.K."/>
            <person name="Gryganskyi A."/>
            <person name="Culley D."/>
            <person name="Magnuson J.K."/>
            <person name="James T.Y."/>
            <person name="O'Malley M.A."/>
            <person name="Stajich J.E."/>
            <person name="Spatafora J.W."/>
            <person name="Visel A."/>
            <person name="Grigoriev I.V."/>
        </authorList>
    </citation>
    <scope>NUCLEOTIDE SEQUENCE [LARGE SCALE GENOMIC DNA]</scope>
    <source>
        <strain evidence="2 3">68-887.2</strain>
    </source>
</reference>
<organism evidence="2 3">
    <name type="scientific">Naematelia encephala</name>
    <dbReference type="NCBI Taxonomy" id="71784"/>
    <lineage>
        <taxon>Eukaryota</taxon>
        <taxon>Fungi</taxon>
        <taxon>Dikarya</taxon>
        <taxon>Basidiomycota</taxon>
        <taxon>Agaricomycotina</taxon>
        <taxon>Tremellomycetes</taxon>
        <taxon>Tremellales</taxon>
        <taxon>Naemateliaceae</taxon>
        <taxon>Naematelia</taxon>
    </lineage>
</organism>
<keyword evidence="1" id="KW-0732">Signal</keyword>
<dbReference type="GO" id="GO:0008237">
    <property type="term" value="F:metallopeptidase activity"/>
    <property type="evidence" value="ECO:0007669"/>
    <property type="project" value="InterPro"/>
</dbReference>
<keyword evidence="3" id="KW-1185">Reference proteome</keyword>
<dbReference type="Proteomes" id="UP000193986">
    <property type="component" value="Unassembled WGS sequence"/>
</dbReference>
<feature type="signal peptide" evidence="1">
    <location>
        <begin position="1"/>
        <end position="18"/>
    </location>
</feature>
<dbReference type="OrthoDB" id="2961863at2759"/>
<accession>A0A1Y2BBG1</accession>
<dbReference type="EMBL" id="MCFC01000015">
    <property type="protein sequence ID" value="ORY31425.1"/>
    <property type="molecule type" value="Genomic_DNA"/>
</dbReference>
<sequence length="461" mass="50180">MRLEVFTTCLASLSYARALISQQQPASVPVQISAITDSPLHPHIDHSALYPDDGEVVPPPEGMVLHPLHVSGPSAERVDLTFFSDGYTSDEVEKFLKDAKKLTEDIVSPSSAMGHVQHLLNVWAVFVPSNTSGVGTQDTPIPGAAFGLYRPGSELRAVFVDQPRKARAACKFFREGREGGCDQAVLLGNSPLYGGLGGEFTIITASERNGPLVLRHELGHSLIPVGEEYEGGYAYFGANSEKLESLNQLKWKGFLSSSEQIRVEDVKVPVQAYPWYDLSQGPYNVTFESSSLKNSSHTYPTGLLRLSMSSIPYPSHISVSINQVALNVSEAFPPSWAGTKDRRWLEIPLPNGIDKGVNTIDVRLTKEGMEAEEGQGGKMITSLEVEEYGGQGRFNHSEGFIGAFPTYAMDGKVTLRPTNDACLMRSVNRPSFCPVCADALEKSLLGKIEKKRLTVDGGMDS</sequence>
<dbReference type="AlphaFoldDB" id="A0A1Y2BBG1"/>
<evidence type="ECO:0000313" key="3">
    <source>
        <dbReference type="Proteomes" id="UP000193986"/>
    </source>
</evidence>